<dbReference type="EMBL" id="LAZR01069260">
    <property type="protein sequence ID" value="KKK48070.1"/>
    <property type="molecule type" value="Genomic_DNA"/>
</dbReference>
<accession>A0A0F8WIM9</accession>
<proteinExistence type="predicted"/>
<dbReference type="AlphaFoldDB" id="A0A0F8WIM9"/>
<protein>
    <submittedName>
        <fullName evidence="1">Uncharacterized protein</fullName>
    </submittedName>
</protein>
<gene>
    <name evidence="1" type="ORF">LCGC14_3148830</name>
</gene>
<organism evidence="1">
    <name type="scientific">marine sediment metagenome</name>
    <dbReference type="NCBI Taxonomy" id="412755"/>
    <lineage>
        <taxon>unclassified sequences</taxon>
        <taxon>metagenomes</taxon>
        <taxon>ecological metagenomes</taxon>
    </lineage>
</organism>
<comment type="caution">
    <text evidence="1">The sequence shown here is derived from an EMBL/GenBank/DDBJ whole genome shotgun (WGS) entry which is preliminary data.</text>
</comment>
<name>A0A0F8WIM9_9ZZZZ</name>
<evidence type="ECO:0000313" key="1">
    <source>
        <dbReference type="EMBL" id="KKK48070.1"/>
    </source>
</evidence>
<reference evidence="1" key="1">
    <citation type="journal article" date="2015" name="Nature">
        <title>Complex archaea that bridge the gap between prokaryotes and eukaryotes.</title>
        <authorList>
            <person name="Spang A."/>
            <person name="Saw J.H."/>
            <person name="Jorgensen S.L."/>
            <person name="Zaremba-Niedzwiedzka K."/>
            <person name="Martijn J."/>
            <person name="Lind A.E."/>
            <person name="van Eijk R."/>
            <person name="Schleper C."/>
            <person name="Guy L."/>
            <person name="Ettema T.J."/>
        </authorList>
    </citation>
    <scope>NUCLEOTIDE SEQUENCE</scope>
</reference>
<sequence>MAHKPEKHLERAGNIARIAIQMYQAGKISHSHAMDRFERALGHVDIYNAEKATRTD</sequence>